<dbReference type="GO" id="GO:0005267">
    <property type="term" value="F:potassium channel activity"/>
    <property type="evidence" value="ECO:0007669"/>
    <property type="project" value="InterPro"/>
</dbReference>
<keyword evidence="5 11" id="KW-1133">Transmembrane helix</keyword>
<dbReference type="Proteomes" id="UP000663868">
    <property type="component" value="Unassembled WGS sequence"/>
</dbReference>
<dbReference type="Proteomes" id="UP000663845">
    <property type="component" value="Unassembled WGS sequence"/>
</dbReference>
<dbReference type="Gene3D" id="2.60.120.260">
    <property type="entry name" value="Galactose-binding domain-like"/>
    <property type="match status" value="1"/>
</dbReference>
<evidence type="ECO:0000313" key="18">
    <source>
        <dbReference type="EMBL" id="CAF3769762.1"/>
    </source>
</evidence>
<dbReference type="PANTHER" id="PTHR48050">
    <property type="entry name" value="STEROL 3-BETA-GLUCOSYLTRANSFERASE"/>
    <property type="match status" value="1"/>
</dbReference>
<dbReference type="GO" id="GO:0005975">
    <property type="term" value="P:carbohydrate metabolic process"/>
    <property type="evidence" value="ECO:0007669"/>
    <property type="project" value="InterPro"/>
</dbReference>
<evidence type="ECO:0000256" key="8">
    <source>
        <dbReference type="ARBA" id="ARBA00023303"/>
    </source>
</evidence>
<feature type="region of interest" description="Disordered" evidence="10">
    <location>
        <begin position="1248"/>
        <end position="1291"/>
    </location>
</feature>
<dbReference type="PRINTS" id="PR01333">
    <property type="entry name" value="2POREKCHANEL"/>
</dbReference>
<evidence type="ECO:0000256" key="1">
    <source>
        <dbReference type="ARBA" id="ARBA00004141"/>
    </source>
</evidence>
<dbReference type="SUPFAM" id="SSF53756">
    <property type="entry name" value="UDP-Glycosyltransferase/glycogen phosphorylase"/>
    <property type="match status" value="1"/>
</dbReference>
<keyword evidence="7 11" id="KW-0472">Membrane</keyword>
<dbReference type="Gene3D" id="1.10.287.70">
    <property type="match status" value="1"/>
</dbReference>
<dbReference type="Proteomes" id="UP000663860">
    <property type="component" value="Unassembled WGS sequence"/>
</dbReference>
<feature type="region of interest" description="Disordered" evidence="10">
    <location>
        <begin position="1311"/>
        <end position="1353"/>
    </location>
</feature>
<evidence type="ECO:0000256" key="9">
    <source>
        <dbReference type="RuleBase" id="RU003857"/>
    </source>
</evidence>
<feature type="domain" description="Potassium channel" evidence="14">
    <location>
        <begin position="153"/>
        <end position="211"/>
    </location>
</feature>
<dbReference type="InterPro" id="IPR002213">
    <property type="entry name" value="UDP_glucos_trans"/>
</dbReference>
<feature type="transmembrane region" description="Helical" evidence="11">
    <location>
        <begin position="275"/>
        <end position="296"/>
    </location>
</feature>
<feature type="compositionally biased region" description="Basic residues" evidence="10">
    <location>
        <begin position="1330"/>
        <end position="1353"/>
    </location>
</feature>
<evidence type="ECO:0000313" key="15">
    <source>
        <dbReference type="EMBL" id="CAF1140644.1"/>
    </source>
</evidence>
<keyword evidence="8 9" id="KW-0407">Ion channel</keyword>
<dbReference type="EMBL" id="CAJNOG010000278">
    <property type="protein sequence ID" value="CAF1140644.1"/>
    <property type="molecule type" value="Genomic_DNA"/>
</dbReference>
<gene>
    <name evidence="16" type="ORF">IZO911_LOCUS28318</name>
    <name evidence="15" type="ORF">JYZ213_LOCUS23537</name>
    <name evidence="18" type="ORF">KXQ929_LOCUS15296</name>
    <name evidence="17" type="ORF">OXD698_LOCUS3125</name>
</gene>
<dbReference type="EMBL" id="CAJOBB010000880">
    <property type="protein sequence ID" value="CAF3769762.1"/>
    <property type="molecule type" value="Genomic_DNA"/>
</dbReference>
<evidence type="ECO:0000259" key="12">
    <source>
        <dbReference type="Pfam" id="PF03033"/>
    </source>
</evidence>
<dbReference type="Pfam" id="PF06722">
    <property type="entry name" value="EryCIII-like_C"/>
    <property type="match status" value="1"/>
</dbReference>
<dbReference type="Gene3D" id="3.40.50.2000">
    <property type="entry name" value="Glycogen Phosphorylase B"/>
    <property type="match status" value="2"/>
</dbReference>
<feature type="transmembrane region" description="Helical" evidence="11">
    <location>
        <begin position="42"/>
        <end position="62"/>
    </location>
</feature>
<feature type="transmembrane region" description="Helical" evidence="11">
    <location>
        <begin position="158"/>
        <end position="179"/>
    </location>
</feature>
<dbReference type="GO" id="GO:0016020">
    <property type="term" value="C:membrane"/>
    <property type="evidence" value="ECO:0007669"/>
    <property type="project" value="UniProtKB-SubCell"/>
</dbReference>
<evidence type="ECO:0000259" key="14">
    <source>
        <dbReference type="Pfam" id="PF07885"/>
    </source>
</evidence>
<feature type="compositionally biased region" description="Polar residues" evidence="10">
    <location>
        <begin position="1272"/>
        <end position="1282"/>
    </location>
</feature>
<dbReference type="CDD" id="cd03784">
    <property type="entry name" value="GT1_Gtf-like"/>
    <property type="match status" value="1"/>
</dbReference>
<keyword evidence="2 9" id="KW-0813">Transport</keyword>
<reference evidence="16" key="1">
    <citation type="submission" date="2021-02" db="EMBL/GenBank/DDBJ databases">
        <authorList>
            <person name="Nowell W R."/>
        </authorList>
    </citation>
    <scope>NUCLEOTIDE SEQUENCE</scope>
</reference>
<dbReference type="Pfam" id="PF03033">
    <property type="entry name" value="Glyco_transf_28"/>
    <property type="match status" value="1"/>
</dbReference>
<dbReference type="SUPFAM" id="SSF49785">
    <property type="entry name" value="Galactose-binding domain-like"/>
    <property type="match status" value="1"/>
</dbReference>
<protein>
    <submittedName>
        <fullName evidence="16">Uncharacterized protein</fullName>
    </submittedName>
</protein>
<comment type="caution">
    <text evidence="16">The sequence shown here is derived from an EMBL/GenBank/DDBJ whole genome shotgun (WGS) entry which is preliminary data.</text>
</comment>
<evidence type="ECO:0000313" key="16">
    <source>
        <dbReference type="EMBL" id="CAF1195886.1"/>
    </source>
</evidence>
<dbReference type="InterPro" id="IPR013099">
    <property type="entry name" value="K_chnl_dom"/>
</dbReference>
<dbReference type="FunFam" id="3.40.50.2000:FF:000009">
    <property type="entry name" value="Sterol 3-beta-glucosyltransferase UGT80A2"/>
    <property type="match status" value="1"/>
</dbReference>
<feature type="transmembrane region" description="Helical" evidence="11">
    <location>
        <begin position="308"/>
        <end position="329"/>
    </location>
</feature>
<keyword evidence="6 9" id="KW-0406">Ion transport</keyword>
<sequence length="1353" mass="153340">MHSTVPLLEFDKQGDIHLVQSNNQSSSSHCQCLLLRYTLHQISLIISVIIYLILGGLFFSYVESQYYLKKDDERKEIINETYENIRLYAVQLLNEQLNENFESAYQQWRWENRMLSNYIILNIERANFLDNRTTFELKNLSSRLASRHIAVDKFVYKWTYSTAILYAATLVTTIGYGNISPKTAMGKIFTVIYASIGILLVVSWLKLVGESLALLVSQYYRRLRRCFQYIKHKKRRIRKKVYQHRKVPFYVPITLLILYLIAGSILFAIWEDWSYIDGAYFSFITFTTIGFGDLVPGESTISHRAGRSILCAMYLLFGVLLTAMSFSLIQEDISQIKTQFLQRLEIMSTIITNDNKESTVVIHFGRDWKYYHIKNSQSNENFMLINYNDQQWKTIDLPHNEKPSDSFIYWYRKTFEWKNKLDNQQHIYLSFYTIEEENYDYDDDENEIKIPSVIIWLNEIKIYSGYLPATIELTKHIRIDLPNILVICSAEGRTISLNTRIFLPRVCVGRVNYDDVNEMTLKRRRQFLDYTASFNDSDGLIDVFIDSFHKMKTDPLYETSEIDEDSERQHMISTQQAEMNTILETGPVPRLAIVMLIVGTRGDVQPFIALAKALLACGHRIRLATHETFRKFVRENGIEFYPLGGDPADLMSFMVKNAGIVPSVSSIVAGDVAKSRRTIAEILASTWKACIEDDDETGVPFVAEAIIANPPSYGHIHCAQKLQIPLHMMFTMPWSPTADFPHPFVKVDYTVGPRDKVNMLSYGIVEMLTWSGMRDLINEFRKDILGLSTLHTRQAVRLMVDEHVPHTYCWSPSLVPKPADWSTHIDVVGFFFLDLATNYKPSEDLLRFLQAGDPPIYIGFGSITGHDPRRILKTILKALNATGYRALLSGLAKETDKLPDTVFRIDNCPHDWLFQHVAAVCHHGGAGTTAAGLRAGKPTIIVPFFGDQFFWGSMISKSDAGPEPIPGKRLNSNDLIEAFKIAHEAGTRAAANKLRDAFEHENGCQAAVQSFHAHLPLHKMRSDLEPSFAACFRLDKYDLQISRPVAQVLLSAGSINESELTVLPTRDWRASMYDSRPHLPVHGLLKHGQKAFTSLFIDTAQGLRRAAGSDSFTTGTLDGAQSIVKGVGKSIGHVYIGCLSFYGEVTDVLERIPQMYDPYSDTDKRKRPQVENFTSGARAAEHSIWHGFKDGVTGLINKPRAGYQKHGVLGGAAGAAVAIPNVVIKPVVGTLASLTWLGRGIYAEAKQLSSTKDTNSKERVSILTPAGHRRSSSGSQVMNSDASPEGRASLESGLRTDICKQILTEFERIKYEHSSRSSSSINDNEDSQKTKKKERKIKKNIFQRQRSHSTSHH</sequence>
<proteinExistence type="inferred from homology"/>
<dbReference type="Proteomes" id="UP000663844">
    <property type="component" value="Unassembled WGS sequence"/>
</dbReference>
<evidence type="ECO:0000256" key="6">
    <source>
        <dbReference type="ARBA" id="ARBA00023065"/>
    </source>
</evidence>
<organism evidence="16 19">
    <name type="scientific">Adineta steineri</name>
    <dbReference type="NCBI Taxonomy" id="433720"/>
    <lineage>
        <taxon>Eukaryota</taxon>
        <taxon>Metazoa</taxon>
        <taxon>Spiralia</taxon>
        <taxon>Gnathifera</taxon>
        <taxon>Rotifera</taxon>
        <taxon>Eurotatoria</taxon>
        <taxon>Bdelloidea</taxon>
        <taxon>Adinetida</taxon>
        <taxon>Adinetidae</taxon>
        <taxon>Adineta</taxon>
    </lineage>
</organism>
<feature type="domain" description="Erythromycin biosynthesis protein CIII-like C-terminal" evidence="13">
    <location>
        <begin position="893"/>
        <end position="997"/>
    </location>
</feature>
<evidence type="ECO:0000313" key="17">
    <source>
        <dbReference type="EMBL" id="CAF3534715.1"/>
    </source>
</evidence>
<dbReference type="InterPro" id="IPR004276">
    <property type="entry name" value="GlycoTrans_28_N"/>
</dbReference>
<dbReference type="PANTHER" id="PTHR48050:SF13">
    <property type="entry name" value="STEROL 3-BETA-GLUCOSYLTRANSFERASE UGT80A2"/>
    <property type="match status" value="1"/>
</dbReference>
<feature type="transmembrane region" description="Helical" evidence="11">
    <location>
        <begin position="191"/>
        <end position="215"/>
    </location>
</feature>
<keyword evidence="4 9" id="KW-0812">Transmembrane</keyword>
<dbReference type="InterPro" id="IPR003280">
    <property type="entry name" value="2pore_dom_K_chnl"/>
</dbReference>
<dbReference type="InterPro" id="IPR010610">
    <property type="entry name" value="EryCIII-like_C"/>
</dbReference>
<dbReference type="InterPro" id="IPR008979">
    <property type="entry name" value="Galactose-bd-like_sf"/>
</dbReference>
<keyword evidence="3" id="KW-0808">Transferase</keyword>
<dbReference type="Pfam" id="PF07885">
    <property type="entry name" value="Ion_trans_2"/>
    <property type="match status" value="2"/>
</dbReference>
<dbReference type="EMBL" id="CAJOAZ010000109">
    <property type="protein sequence ID" value="CAF3534715.1"/>
    <property type="molecule type" value="Genomic_DNA"/>
</dbReference>
<comment type="similarity">
    <text evidence="9">Belongs to the two pore domain potassium channel (TC 1.A.1.8) family.</text>
</comment>
<evidence type="ECO:0000256" key="5">
    <source>
        <dbReference type="ARBA" id="ARBA00022989"/>
    </source>
</evidence>
<dbReference type="SUPFAM" id="SSF81324">
    <property type="entry name" value="Voltage-gated potassium channels"/>
    <property type="match status" value="2"/>
</dbReference>
<evidence type="ECO:0000256" key="7">
    <source>
        <dbReference type="ARBA" id="ARBA00023136"/>
    </source>
</evidence>
<evidence type="ECO:0000256" key="2">
    <source>
        <dbReference type="ARBA" id="ARBA00022448"/>
    </source>
</evidence>
<dbReference type="GO" id="GO:0016906">
    <property type="term" value="F:sterol 3-beta-glucosyltransferase activity"/>
    <property type="evidence" value="ECO:0007669"/>
    <property type="project" value="UniProtKB-ARBA"/>
</dbReference>
<evidence type="ECO:0000256" key="10">
    <source>
        <dbReference type="SAM" id="MobiDB-lite"/>
    </source>
</evidence>
<evidence type="ECO:0000256" key="11">
    <source>
        <dbReference type="SAM" id="Phobius"/>
    </source>
</evidence>
<evidence type="ECO:0000259" key="13">
    <source>
        <dbReference type="Pfam" id="PF06722"/>
    </source>
</evidence>
<feature type="domain" description="Potassium channel" evidence="14">
    <location>
        <begin position="255"/>
        <end position="331"/>
    </location>
</feature>
<name>A0A814WA34_9BILA</name>
<accession>A0A814WA34</accession>
<evidence type="ECO:0000313" key="19">
    <source>
        <dbReference type="Proteomes" id="UP000663860"/>
    </source>
</evidence>
<evidence type="ECO:0000256" key="3">
    <source>
        <dbReference type="ARBA" id="ARBA00022679"/>
    </source>
</evidence>
<comment type="subcellular location">
    <subcellularLocation>
        <location evidence="1">Membrane</location>
        <topology evidence="1">Multi-pass membrane protein</topology>
    </subcellularLocation>
</comment>
<dbReference type="InterPro" id="IPR050426">
    <property type="entry name" value="Glycosyltransferase_28"/>
</dbReference>
<evidence type="ECO:0000256" key="4">
    <source>
        <dbReference type="ARBA" id="ARBA00022692"/>
    </source>
</evidence>
<feature type="domain" description="Glycosyltransferase family 28 N-terminal" evidence="12">
    <location>
        <begin position="593"/>
        <end position="738"/>
    </location>
</feature>
<dbReference type="EMBL" id="CAJNOE010000400">
    <property type="protein sequence ID" value="CAF1195886.1"/>
    <property type="molecule type" value="Genomic_DNA"/>
</dbReference>
<feature type="transmembrane region" description="Helical" evidence="11">
    <location>
        <begin position="247"/>
        <end position="269"/>
    </location>
</feature>